<dbReference type="InterPro" id="IPR045243">
    <property type="entry name" value="Rna14-like"/>
</dbReference>
<protein>
    <submittedName>
        <fullName evidence="7">Suppressor of forked domain-containing protein</fullName>
    </submittedName>
</protein>
<feature type="compositionally biased region" description="Basic residues" evidence="4">
    <location>
        <begin position="677"/>
        <end position="686"/>
    </location>
</feature>
<organism evidence="6 7">
    <name type="scientific">Ditylenchus dipsaci</name>
    <dbReference type="NCBI Taxonomy" id="166011"/>
    <lineage>
        <taxon>Eukaryota</taxon>
        <taxon>Metazoa</taxon>
        <taxon>Ecdysozoa</taxon>
        <taxon>Nematoda</taxon>
        <taxon>Chromadorea</taxon>
        <taxon>Rhabditida</taxon>
        <taxon>Tylenchina</taxon>
        <taxon>Tylenchomorpha</taxon>
        <taxon>Sphaerularioidea</taxon>
        <taxon>Anguinidae</taxon>
        <taxon>Anguininae</taxon>
        <taxon>Ditylenchus</taxon>
    </lineage>
</organism>
<reference evidence="7" key="1">
    <citation type="submission" date="2022-11" db="UniProtKB">
        <authorList>
            <consortium name="WormBaseParasite"/>
        </authorList>
    </citation>
    <scope>IDENTIFICATION</scope>
</reference>
<feature type="domain" description="Suppressor of forked" evidence="5">
    <location>
        <begin position="9"/>
        <end position="213"/>
    </location>
</feature>
<evidence type="ECO:0000256" key="2">
    <source>
        <dbReference type="ARBA" id="ARBA00022737"/>
    </source>
</evidence>
<dbReference type="AlphaFoldDB" id="A0A915DS50"/>
<dbReference type="Proteomes" id="UP000887574">
    <property type="component" value="Unplaced"/>
</dbReference>
<accession>A0A915DS50</accession>
<keyword evidence="3" id="KW-0539">Nucleus</keyword>
<evidence type="ECO:0000256" key="4">
    <source>
        <dbReference type="SAM" id="MobiDB-lite"/>
    </source>
</evidence>
<comment type="subcellular location">
    <subcellularLocation>
        <location evidence="1">Nucleus</location>
    </subcellularLocation>
</comment>
<evidence type="ECO:0000256" key="1">
    <source>
        <dbReference type="ARBA" id="ARBA00004123"/>
    </source>
</evidence>
<dbReference type="InterPro" id="IPR003107">
    <property type="entry name" value="HAT"/>
</dbReference>
<dbReference type="GO" id="GO:0005634">
    <property type="term" value="C:nucleus"/>
    <property type="evidence" value="ECO:0007669"/>
    <property type="project" value="UniProtKB-SubCell"/>
</dbReference>
<name>A0A915DS50_9BILA</name>
<evidence type="ECO:0000256" key="3">
    <source>
        <dbReference type="ARBA" id="ARBA00023242"/>
    </source>
</evidence>
<dbReference type="PANTHER" id="PTHR19980:SF0">
    <property type="entry name" value="CLEAVAGE STIMULATION FACTOR SUBUNIT 3"/>
    <property type="match status" value="1"/>
</dbReference>
<evidence type="ECO:0000313" key="6">
    <source>
        <dbReference type="Proteomes" id="UP000887574"/>
    </source>
</evidence>
<feature type="domain" description="Suppressor of forked" evidence="5">
    <location>
        <begin position="214"/>
        <end position="467"/>
    </location>
</feature>
<dbReference type="SMART" id="SM00386">
    <property type="entry name" value="HAT"/>
    <property type="match status" value="8"/>
</dbReference>
<dbReference type="WBParaSite" id="jg22955">
    <property type="protein sequence ID" value="jg22955"/>
    <property type="gene ID" value="jg22955"/>
</dbReference>
<feature type="region of interest" description="Disordered" evidence="4">
    <location>
        <begin position="646"/>
        <end position="686"/>
    </location>
</feature>
<evidence type="ECO:0000313" key="7">
    <source>
        <dbReference type="WBParaSite" id="jg22955"/>
    </source>
</evidence>
<dbReference type="InterPro" id="IPR008847">
    <property type="entry name" value="Suf"/>
</dbReference>
<keyword evidence="2" id="KW-0677">Repeat</keyword>
<dbReference type="PANTHER" id="PTHR19980">
    <property type="entry name" value="RNA CLEAVAGE STIMULATION FACTOR"/>
    <property type="match status" value="1"/>
</dbReference>
<feature type="compositionally biased region" description="Basic and acidic residues" evidence="4">
    <location>
        <begin position="655"/>
        <end position="667"/>
    </location>
</feature>
<dbReference type="Gene3D" id="1.25.40.1040">
    <property type="match status" value="1"/>
</dbReference>
<dbReference type="GO" id="GO:0003729">
    <property type="term" value="F:mRNA binding"/>
    <property type="evidence" value="ECO:0007669"/>
    <property type="project" value="TreeGrafter"/>
</dbReference>
<dbReference type="GO" id="GO:0031124">
    <property type="term" value="P:mRNA 3'-end processing"/>
    <property type="evidence" value="ECO:0007669"/>
    <property type="project" value="InterPro"/>
</dbReference>
<dbReference type="InterPro" id="IPR011990">
    <property type="entry name" value="TPR-like_helical_dom_sf"/>
</dbReference>
<dbReference type="SUPFAM" id="SSF48452">
    <property type="entry name" value="TPR-like"/>
    <property type="match status" value="1"/>
</dbReference>
<proteinExistence type="predicted"/>
<evidence type="ECO:0000259" key="5">
    <source>
        <dbReference type="Pfam" id="PF05843"/>
    </source>
</evidence>
<keyword evidence="6" id="KW-1185">Reference proteome</keyword>
<dbReference type="Gene3D" id="1.25.40.10">
    <property type="entry name" value="Tetratricopeptide repeat domain"/>
    <property type="match status" value="1"/>
</dbReference>
<dbReference type="Pfam" id="PF05843">
    <property type="entry name" value="Suf"/>
    <property type="match status" value="2"/>
</dbReference>
<sequence>MTSVSVLSPERRIELNPYDVDAWNLLLRESQARSIDQARSFYEKLVGQFHNAGRYWKAYIEHEIRAKNFENVEALFARCLVSVLNIDLWKCYIHYVHQTKGHLPSFREKMAHAFDFALDKMGLDMHALSIYADYITFLKNVPAVGQYAENQRTSAIRKIYQRGIATPLLGIENLWNDYCAFEKGVNQALAEKLITEKNKDYQVAKRVARSLEQKSNPLNTEEYGQLAKRVIFAYEQALLCMAASGTITSGEGDVKLSAAMTAEIIQLYDRAISDYQEERRNYEHVKKIYGRLLDNANVDPTLPYIQLIKFTRRTEGVEAARLVFKQAREDKRISFHVYVAAATMEYYCSKNKQVAMRIFDLGLKRFSNDSEYALSYVDFLSHLNEDNNTRVIFERILNSGALSSDKAVEIWDKYLEFESQVGDLTSILKVDKRRREAVKDIFEERQALLLIDRYKFLNLAPCTTEQLKFMGYSKQARFVSSNPGMSGSHPSSSNGASYNVRNELSGTAVKQSTSANQGNILDVSSFPRPDTNQMLPFKPKLLPAAGSQHPVPGGIFPPPPAVAQLLQLLPPPWTFVGPFPEIDKLLESLARFNREIPKTNVKEELDPSASFGGYKAADVKKELYQLVSTTTDPAAVLASHEYQQSMNNQKKRLGGRNDSDSDDESSRHISTSDIYKKRQRLNMRGD</sequence>